<comment type="function">
    <text evidence="1 10">Controls the rotational direction of flagella during chemotaxis.</text>
</comment>
<keyword evidence="7 10" id="KW-0283">Flagellar rotation</keyword>
<evidence type="ECO:0000256" key="4">
    <source>
        <dbReference type="ARBA" id="ARBA00022475"/>
    </source>
</evidence>
<comment type="subcellular location">
    <subcellularLocation>
        <location evidence="10">Cell inner membrane</location>
    </subcellularLocation>
    <subcellularLocation>
        <location evidence="2">Cell membrane</location>
        <topology evidence="2">Single-pass membrane protein</topology>
    </subcellularLocation>
</comment>
<dbReference type="InterPro" id="IPR005503">
    <property type="entry name" value="FliL"/>
</dbReference>
<organism evidence="11 12">
    <name type="scientific">Methylocella tundrae</name>
    <dbReference type="NCBI Taxonomy" id="227605"/>
    <lineage>
        <taxon>Bacteria</taxon>
        <taxon>Pseudomonadati</taxon>
        <taxon>Pseudomonadota</taxon>
        <taxon>Alphaproteobacteria</taxon>
        <taxon>Hyphomicrobiales</taxon>
        <taxon>Beijerinckiaceae</taxon>
        <taxon>Methylocella</taxon>
    </lineage>
</organism>
<dbReference type="KEGG" id="mtun:MTUNDRAET4_0036"/>
<keyword evidence="11" id="KW-0282">Flagellum</keyword>
<evidence type="ECO:0000256" key="10">
    <source>
        <dbReference type="RuleBase" id="RU364125"/>
    </source>
</evidence>
<evidence type="ECO:0000256" key="5">
    <source>
        <dbReference type="ARBA" id="ARBA00022500"/>
    </source>
</evidence>
<protein>
    <recommendedName>
        <fullName evidence="10">Flagellar protein FliL</fullName>
    </recommendedName>
</protein>
<evidence type="ECO:0000256" key="1">
    <source>
        <dbReference type="ARBA" id="ARBA00002254"/>
    </source>
</evidence>
<feature type="transmembrane region" description="Helical" evidence="10">
    <location>
        <begin position="20"/>
        <end position="44"/>
    </location>
</feature>
<evidence type="ECO:0000256" key="2">
    <source>
        <dbReference type="ARBA" id="ARBA00004162"/>
    </source>
</evidence>
<proteinExistence type="inferred from homology"/>
<sequence length="169" mass="17497">MTMGDDFEQLPGPPAPAGPSIAIFAGAMVGLTLIAVASGGVLGLRIAAVKRAEIQASTDAPPPPKVIAPYAADTNLRDLPPIIANLADPPDASVRLQATLVLDGASTPKPEIVAAEIAEDILGFMRTVTLAQIAGASGLQHLREDLNERAAIRSNGRVRELILQTLVVQ</sequence>
<dbReference type="GO" id="GO:0009425">
    <property type="term" value="C:bacterial-type flagellum basal body"/>
    <property type="evidence" value="ECO:0007669"/>
    <property type="project" value="InterPro"/>
</dbReference>
<keyword evidence="8 10" id="KW-1133">Transmembrane helix</keyword>
<dbReference type="GO" id="GO:0006935">
    <property type="term" value="P:chemotaxis"/>
    <property type="evidence" value="ECO:0007669"/>
    <property type="project" value="UniProtKB-KW"/>
</dbReference>
<dbReference type="AlphaFoldDB" id="A0A4U8YUG4"/>
<keyword evidence="4" id="KW-1003">Cell membrane</keyword>
<keyword evidence="10" id="KW-0997">Cell inner membrane</keyword>
<evidence type="ECO:0000256" key="9">
    <source>
        <dbReference type="ARBA" id="ARBA00023136"/>
    </source>
</evidence>
<keyword evidence="11" id="KW-0969">Cilium</keyword>
<dbReference type="Pfam" id="PF03748">
    <property type="entry name" value="FliL"/>
    <property type="match status" value="1"/>
</dbReference>
<dbReference type="GO" id="GO:0071973">
    <property type="term" value="P:bacterial-type flagellum-dependent cell motility"/>
    <property type="evidence" value="ECO:0007669"/>
    <property type="project" value="InterPro"/>
</dbReference>
<evidence type="ECO:0000256" key="7">
    <source>
        <dbReference type="ARBA" id="ARBA00022779"/>
    </source>
</evidence>
<evidence type="ECO:0000313" key="11">
    <source>
        <dbReference type="EMBL" id="VFU06929.1"/>
    </source>
</evidence>
<keyword evidence="11" id="KW-0966">Cell projection</keyword>
<dbReference type="GO" id="GO:0005886">
    <property type="term" value="C:plasma membrane"/>
    <property type="evidence" value="ECO:0007669"/>
    <property type="project" value="UniProtKB-SubCell"/>
</dbReference>
<gene>
    <name evidence="11" type="primary">fliL</name>
    <name evidence="11" type="ORF">MTUNDRAET4_0036</name>
</gene>
<dbReference type="Proteomes" id="UP000294360">
    <property type="component" value="Chromosome"/>
</dbReference>
<keyword evidence="5 10" id="KW-0145">Chemotaxis</keyword>
<comment type="similarity">
    <text evidence="3 10">Belongs to the FliL family.</text>
</comment>
<name>A0A4U8YUG4_METTU</name>
<reference evidence="11 12" key="1">
    <citation type="submission" date="2019-03" db="EMBL/GenBank/DDBJ databases">
        <authorList>
            <person name="Kox A.R. M."/>
        </authorList>
    </citation>
    <scope>NUCLEOTIDE SEQUENCE [LARGE SCALE GENOMIC DNA]</scope>
    <source>
        <strain evidence="11">MTUNDRAET4 annotated genome</strain>
    </source>
</reference>
<keyword evidence="6 10" id="KW-0812">Transmembrane</keyword>
<keyword evidence="9 10" id="KW-0472">Membrane</keyword>
<evidence type="ECO:0000256" key="6">
    <source>
        <dbReference type="ARBA" id="ARBA00022692"/>
    </source>
</evidence>
<accession>A0A4U8YUG4</accession>
<evidence type="ECO:0000313" key="12">
    <source>
        <dbReference type="Proteomes" id="UP000294360"/>
    </source>
</evidence>
<dbReference type="EMBL" id="LR536450">
    <property type="protein sequence ID" value="VFU06929.1"/>
    <property type="molecule type" value="Genomic_DNA"/>
</dbReference>
<evidence type="ECO:0000256" key="8">
    <source>
        <dbReference type="ARBA" id="ARBA00022989"/>
    </source>
</evidence>
<evidence type="ECO:0000256" key="3">
    <source>
        <dbReference type="ARBA" id="ARBA00008281"/>
    </source>
</evidence>